<keyword evidence="3" id="KW-0540">Nuclease</keyword>
<proteinExistence type="predicted"/>
<reference evidence="3 4" key="1">
    <citation type="submission" date="2018-06" db="EMBL/GenBank/DDBJ databases">
        <title>Genomic Encyclopedia of Type Strains, Phase IV (KMG-V): Genome sequencing to study the core and pangenomes of soil and plant-associated prokaryotes.</title>
        <authorList>
            <person name="Whitman W."/>
        </authorList>
    </citation>
    <scope>NUCLEOTIDE SEQUENCE [LARGE SCALE GENOMIC DNA]</scope>
    <source>
        <strain evidence="3 4">SRCL-318</strain>
    </source>
</reference>
<dbReference type="GO" id="GO:0005524">
    <property type="term" value="F:ATP binding"/>
    <property type="evidence" value="ECO:0007669"/>
    <property type="project" value="InterPro"/>
</dbReference>
<gene>
    <name evidence="3" type="ORF">C7410_12266</name>
</gene>
<dbReference type="EMBL" id="QJSQ01000022">
    <property type="protein sequence ID" value="PYE18364.1"/>
    <property type="molecule type" value="Genomic_DNA"/>
</dbReference>
<dbReference type="GO" id="GO:0016887">
    <property type="term" value="F:ATP hydrolysis activity"/>
    <property type="evidence" value="ECO:0007669"/>
    <property type="project" value="InterPro"/>
</dbReference>
<keyword evidence="3" id="KW-0255">Endonuclease</keyword>
<keyword evidence="3" id="KW-0378">Hydrolase</keyword>
<sequence>MAAEIKRLHIERFRGIRELTWHPQPGLNLLLGGGNVGKSTILEAIGLLLSPTTSYTLSDSDYLGRLVEDEFLIEAVMSLPGHVNRQGNMAWPWEWDGQDAVLAFAAEPDNAAPAHAPRPARPAVYKVRVRGTGDLELVYEIVQPDESVTVFSVALRRQIGLVRLLGDDQSDRDLRLIVGSGLDRLINDRGLRARLGREFAANSVDQHLEDEPRTRLQQLDQNFVERQLPNRLGLAFTGGAGQSINALIGLTAIKNDVVLPLATWGSGTRRLAALAIADSLQDGHPITLVDELERGLEPYRQRQLVRHIADGQGQTFVTTHSASVVITATDASIWYVDTGARVGALAREKVSRHLARDPEAFLARLTLVAEGATEVGFLREVFDRELPGWKDRGVHIADGGGNDDTLMLLEALSTGGVKFAGFVDNENRNAGRWRAVADRVGALLFQWNAGNMEENVIPLFAPDQVQMLIADPEGEKTGLRLRTLADRLDTADASFEALSALALARGGDNIDHPAHPLIPWIVEAASGKVPDVLRDAPAAQRNPFKGHATAWFKSIDGGRELAEKVYRSGVWDTQLNALLRPFVDAVIRTQADPDPAAAPRQAQ</sequence>
<name>A0A2V4T8T8_9BURK</name>
<dbReference type="RefSeq" id="WP_110856505.1">
    <property type="nucleotide sequence ID" value="NZ_QJSQ01000022.1"/>
</dbReference>
<evidence type="ECO:0000313" key="3">
    <source>
        <dbReference type="EMBL" id="PYE18364.1"/>
    </source>
</evidence>
<feature type="domain" description="Rad50/SbcC-type AAA" evidence="2">
    <location>
        <begin position="7"/>
        <end position="72"/>
    </location>
</feature>
<dbReference type="GO" id="GO:0004519">
    <property type="term" value="F:endonuclease activity"/>
    <property type="evidence" value="ECO:0007669"/>
    <property type="project" value="UniProtKB-KW"/>
</dbReference>
<protein>
    <submittedName>
        <fullName evidence="3">Putative ATP-dependent endonuclease of OLD family</fullName>
    </submittedName>
</protein>
<dbReference type="InterPro" id="IPR038729">
    <property type="entry name" value="Rad50/SbcC_AAA"/>
</dbReference>
<dbReference type="PANTHER" id="PTHR32182">
    <property type="entry name" value="DNA REPLICATION AND REPAIR PROTEIN RECF"/>
    <property type="match status" value="1"/>
</dbReference>
<dbReference type="Gene3D" id="3.40.50.300">
    <property type="entry name" value="P-loop containing nucleotide triphosphate hydrolases"/>
    <property type="match status" value="2"/>
</dbReference>
<evidence type="ECO:0000313" key="4">
    <source>
        <dbReference type="Proteomes" id="UP000247772"/>
    </source>
</evidence>
<dbReference type="Proteomes" id="UP000247772">
    <property type="component" value="Unassembled WGS sequence"/>
</dbReference>
<dbReference type="SUPFAM" id="SSF52540">
    <property type="entry name" value="P-loop containing nucleoside triphosphate hydrolases"/>
    <property type="match status" value="1"/>
</dbReference>
<dbReference type="GO" id="GO:0006302">
    <property type="term" value="P:double-strand break repair"/>
    <property type="evidence" value="ECO:0007669"/>
    <property type="project" value="InterPro"/>
</dbReference>
<dbReference type="GO" id="GO:0000731">
    <property type="term" value="P:DNA synthesis involved in DNA repair"/>
    <property type="evidence" value="ECO:0007669"/>
    <property type="project" value="TreeGrafter"/>
</dbReference>
<dbReference type="Pfam" id="PF13476">
    <property type="entry name" value="AAA_23"/>
    <property type="match status" value="1"/>
</dbReference>
<evidence type="ECO:0000259" key="1">
    <source>
        <dbReference type="Pfam" id="PF13304"/>
    </source>
</evidence>
<evidence type="ECO:0000259" key="2">
    <source>
        <dbReference type="Pfam" id="PF13476"/>
    </source>
</evidence>
<comment type="caution">
    <text evidence="3">The sequence shown here is derived from an EMBL/GenBank/DDBJ whole genome shotgun (WGS) entry which is preliminary data.</text>
</comment>
<organism evidence="3 4">
    <name type="scientific">Paraburkholderia silvatlantica</name>
    <dbReference type="NCBI Taxonomy" id="321895"/>
    <lineage>
        <taxon>Bacteria</taxon>
        <taxon>Pseudomonadati</taxon>
        <taxon>Pseudomonadota</taxon>
        <taxon>Betaproteobacteria</taxon>
        <taxon>Burkholderiales</taxon>
        <taxon>Burkholderiaceae</taxon>
        <taxon>Paraburkholderia</taxon>
    </lineage>
</organism>
<accession>A0A2V4T8T8</accession>
<dbReference type="AlphaFoldDB" id="A0A2V4T8T8"/>
<feature type="domain" description="ATPase AAA-type core" evidence="1">
    <location>
        <begin position="167"/>
        <end position="324"/>
    </location>
</feature>
<dbReference type="PANTHER" id="PTHR32182:SF23">
    <property type="entry name" value="ATP BINDING PROTEIN"/>
    <property type="match status" value="1"/>
</dbReference>
<dbReference type="InterPro" id="IPR027417">
    <property type="entry name" value="P-loop_NTPase"/>
</dbReference>
<dbReference type="Pfam" id="PF13304">
    <property type="entry name" value="AAA_21"/>
    <property type="match status" value="1"/>
</dbReference>
<dbReference type="InterPro" id="IPR003959">
    <property type="entry name" value="ATPase_AAA_core"/>
</dbReference>
<dbReference type="OrthoDB" id="3322489at2"/>